<evidence type="ECO:0000313" key="3">
    <source>
        <dbReference type="EMBL" id="BBL70226.1"/>
    </source>
</evidence>
<dbReference type="KEGG" id="moz:MoryE10_08320"/>
<evidence type="ECO:0000313" key="4">
    <source>
        <dbReference type="Proteomes" id="UP000824988"/>
    </source>
</evidence>
<dbReference type="AlphaFoldDB" id="A0A8D5AHF4"/>
<evidence type="ECO:0000259" key="2">
    <source>
        <dbReference type="Pfam" id="PF07238"/>
    </source>
</evidence>
<dbReference type="InterPro" id="IPR009875">
    <property type="entry name" value="PilZ_domain"/>
</dbReference>
<dbReference type="Proteomes" id="UP000824988">
    <property type="component" value="Chromosome"/>
</dbReference>
<organism evidence="3 4">
    <name type="scientific">Methylogaea oryzae</name>
    <dbReference type="NCBI Taxonomy" id="1295382"/>
    <lineage>
        <taxon>Bacteria</taxon>
        <taxon>Pseudomonadati</taxon>
        <taxon>Pseudomonadota</taxon>
        <taxon>Gammaproteobacteria</taxon>
        <taxon>Methylococcales</taxon>
        <taxon>Methylococcaceae</taxon>
        <taxon>Methylogaea</taxon>
    </lineage>
</organism>
<protein>
    <recommendedName>
        <fullName evidence="1">Cyclic diguanosine monophosphate-binding protein</fullName>
        <shortName evidence="1">c-di-GMP-binding protein</shortName>
    </recommendedName>
    <alternativeName>
        <fullName evidence="1">Pilz domain-containing protein</fullName>
    </alternativeName>
</protein>
<dbReference type="InterPro" id="IPR027021">
    <property type="entry name" value="C-di-GMP_BP_PA4608"/>
</dbReference>
<dbReference type="GO" id="GO:0035438">
    <property type="term" value="F:cyclic-di-GMP binding"/>
    <property type="evidence" value="ECO:0007669"/>
    <property type="project" value="InterPro"/>
</dbReference>
<evidence type="ECO:0000256" key="1">
    <source>
        <dbReference type="PIRNR" id="PIRNR028141"/>
    </source>
</evidence>
<dbReference type="Pfam" id="PF07238">
    <property type="entry name" value="PilZ"/>
    <property type="match status" value="1"/>
</dbReference>
<keyword evidence="1" id="KW-0973">c-di-GMP</keyword>
<sequence length="130" mass="14388">MAKQHSDDKRGFHRIVYHADAFAYGGTAFTPCKVADISLKGCLVELPEEWLAKAQTVDRVEILLAGGLSINMQVSLTHTQDAMAGYRCDHIDLDSVTTLRRMIELNLGDSDLLDRDIKALVHPSPPARKT</sequence>
<reference evidence="3" key="1">
    <citation type="submission" date="2019-06" db="EMBL/GenBank/DDBJ databases">
        <title>Complete genome sequence of Methylogaea oryzae strain JCM16910.</title>
        <authorList>
            <person name="Asakawa S."/>
        </authorList>
    </citation>
    <scope>NUCLEOTIDE SEQUENCE</scope>
    <source>
        <strain evidence="3">E10</strain>
    </source>
</reference>
<keyword evidence="1" id="KW-0547">Nucleotide-binding</keyword>
<gene>
    <name evidence="3" type="ORF">MoryE10_08320</name>
</gene>
<name>A0A8D5AHF4_9GAMM</name>
<dbReference type="EMBL" id="AP019782">
    <property type="protein sequence ID" value="BBL70226.1"/>
    <property type="molecule type" value="Genomic_DNA"/>
</dbReference>
<dbReference type="PIRSF" id="PIRSF028141">
    <property type="entry name" value="C-di-GMP_BP_PA4608"/>
    <property type="match status" value="1"/>
</dbReference>
<keyword evidence="4" id="KW-1185">Reference proteome</keyword>
<dbReference type="RefSeq" id="WP_221048308.1">
    <property type="nucleotide sequence ID" value="NZ_AP019782.1"/>
</dbReference>
<comment type="subunit">
    <text evidence="1">Monomer in both c-di-GMP-bound and free forms.</text>
</comment>
<comment type="function">
    <text evidence="1">Binds the second messenger bis-(3'-5') cyclic dimeric guanosine monophosphate (c-di-GMP). Can bind two c-di-GMP molecules per monomer. May play a role in bacterial second-messenger regulated processes. Binding to c-di-GMP induces a conformational change of the C- and N-termini resulting in the exposure of a highly negative surface on one side of the protein to a possible effector protein.</text>
</comment>
<proteinExistence type="predicted"/>
<accession>A0A8D5AHF4</accession>
<feature type="domain" description="PilZ" evidence="2">
    <location>
        <begin position="9"/>
        <end position="104"/>
    </location>
</feature>